<comment type="subcellular location">
    <subcellularLocation>
        <location evidence="1">Nucleus</location>
    </subcellularLocation>
</comment>
<dbReference type="SMART" id="SM00132">
    <property type="entry name" value="LIM"/>
    <property type="match status" value="1"/>
</dbReference>
<feature type="domain" description="LIM zinc-binding" evidence="6">
    <location>
        <begin position="32"/>
        <end position="94"/>
    </location>
</feature>
<dbReference type="GO" id="GO:0046872">
    <property type="term" value="F:metal ion binding"/>
    <property type="evidence" value="ECO:0007669"/>
    <property type="project" value="UniProtKB-KW"/>
</dbReference>
<reference evidence="7 8" key="1">
    <citation type="submission" date="2021-06" db="EMBL/GenBank/DDBJ databases">
        <title>Caerostris extrusa draft genome.</title>
        <authorList>
            <person name="Kono N."/>
            <person name="Arakawa K."/>
        </authorList>
    </citation>
    <scope>NUCLEOTIDE SEQUENCE [LARGE SCALE GENOMIC DNA]</scope>
</reference>
<evidence type="ECO:0000256" key="1">
    <source>
        <dbReference type="ARBA" id="ARBA00004123"/>
    </source>
</evidence>
<keyword evidence="4 5" id="KW-0440">LIM domain</keyword>
<dbReference type="GO" id="GO:0007409">
    <property type="term" value="P:axonogenesis"/>
    <property type="evidence" value="ECO:0007669"/>
    <property type="project" value="TreeGrafter"/>
</dbReference>
<dbReference type="Pfam" id="PF00412">
    <property type="entry name" value="LIM"/>
    <property type="match status" value="1"/>
</dbReference>
<dbReference type="GO" id="GO:0000981">
    <property type="term" value="F:DNA-binding transcription factor activity, RNA polymerase II-specific"/>
    <property type="evidence" value="ECO:0007669"/>
    <property type="project" value="InterPro"/>
</dbReference>
<dbReference type="AlphaFoldDB" id="A0AAV4Y8T1"/>
<dbReference type="GO" id="GO:0048665">
    <property type="term" value="P:neuron fate specification"/>
    <property type="evidence" value="ECO:0007669"/>
    <property type="project" value="InterPro"/>
</dbReference>
<proteinExistence type="predicted"/>
<organism evidence="7 8">
    <name type="scientific">Caerostris extrusa</name>
    <name type="common">Bark spider</name>
    <name type="synonym">Caerostris bankana</name>
    <dbReference type="NCBI Taxonomy" id="172846"/>
    <lineage>
        <taxon>Eukaryota</taxon>
        <taxon>Metazoa</taxon>
        <taxon>Ecdysozoa</taxon>
        <taxon>Arthropoda</taxon>
        <taxon>Chelicerata</taxon>
        <taxon>Arachnida</taxon>
        <taxon>Araneae</taxon>
        <taxon>Araneomorphae</taxon>
        <taxon>Entelegynae</taxon>
        <taxon>Araneoidea</taxon>
        <taxon>Araneidae</taxon>
        <taxon>Caerostris</taxon>
    </lineage>
</organism>
<dbReference type="InterPro" id="IPR047169">
    <property type="entry name" value="ISL1/2-like"/>
</dbReference>
<dbReference type="PANTHER" id="PTHR24204:SF8">
    <property type="entry name" value="TAILUP, ISOFORM A"/>
    <property type="match status" value="1"/>
</dbReference>
<dbReference type="FunFam" id="2.10.110.10:FF:000034">
    <property type="entry name" value="Insulin gene enhancer protein ISL"/>
    <property type="match status" value="1"/>
</dbReference>
<dbReference type="SUPFAM" id="SSF57716">
    <property type="entry name" value="Glucocorticoid receptor-like (DNA-binding domain)"/>
    <property type="match status" value="1"/>
</dbReference>
<evidence type="ECO:0000313" key="7">
    <source>
        <dbReference type="EMBL" id="GIZ03812.1"/>
    </source>
</evidence>
<dbReference type="PANTHER" id="PTHR24204">
    <property type="entry name" value="INSULIN GENE ENHANCER PROTEIN"/>
    <property type="match status" value="1"/>
</dbReference>
<dbReference type="EMBL" id="BPLR01019000">
    <property type="protein sequence ID" value="GIZ03812.1"/>
    <property type="molecule type" value="Genomic_DNA"/>
</dbReference>
<evidence type="ECO:0000313" key="8">
    <source>
        <dbReference type="Proteomes" id="UP001054945"/>
    </source>
</evidence>
<dbReference type="InterPro" id="IPR001781">
    <property type="entry name" value="Znf_LIM"/>
</dbReference>
<evidence type="ECO:0000256" key="2">
    <source>
        <dbReference type="ARBA" id="ARBA00022723"/>
    </source>
</evidence>
<evidence type="ECO:0000256" key="3">
    <source>
        <dbReference type="ARBA" id="ARBA00022833"/>
    </source>
</evidence>
<dbReference type="PROSITE" id="PS00478">
    <property type="entry name" value="LIM_DOMAIN_1"/>
    <property type="match status" value="1"/>
</dbReference>
<dbReference type="Gene3D" id="2.10.110.10">
    <property type="entry name" value="Cysteine Rich Protein"/>
    <property type="match status" value="1"/>
</dbReference>
<dbReference type="GO" id="GO:0045944">
    <property type="term" value="P:positive regulation of transcription by RNA polymerase II"/>
    <property type="evidence" value="ECO:0007669"/>
    <property type="project" value="InterPro"/>
</dbReference>
<keyword evidence="2 5" id="KW-0479">Metal-binding</keyword>
<comment type="caution">
    <text evidence="7">The sequence shown here is derived from an EMBL/GenBank/DDBJ whole genome shotgun (WGS) entry which is preliminary data.</text>
</comment>
<evidence type="ECO:0000259" key="6">
    <source>
        <dbReference type="PROSITE" id="PS50023"/>
    </source>
</evidence>
<dbReference type="PROSITE" id="PS50023">
    <property type="entry name" value="LIM_DOMAIN_2"/>
    <property type="match status" value="1"/>
</dbReference>
<evidence type="ECO:0000256" key="5">
    <source>
        <dbReference type="PROSITE-ProRule" id="PRU00125"/>
    </source>
</evidence>
<dbReference type="Proteomes" id="UP001054945">
    <property type="component" value="Unassembled WGS sequence"/>
</dbReference>
<name>A0AAV4Y8T1_CAEEX</name>
<sequence length="100" mass="11006">MWLEPVMCCPETTIWLPQFTGIDGLREKRRSSTCVGCGAAITDQYILRVSPDLEWHAACLKCADCHQYLDETCTCFVRDGRPTARETTSGCLASSAPGAM</sequence>
<gene>
    <name evidence="7" type="primary">isl2a</name>
    <name evidence="7" type="ORF">CEXT_63451</name>
</gene>
<dbReference type="GO" id="GO:0005634">
    <property type="term" value="C:nucleus"/>
    <property type="evidence" value="ECO:0007669"/>
    <property type="project" value="UniProtKB-SubCell"/>
</dbReference>
<keyword evidence="3 5" id="KW-0862">Zinc</keyword>
<evidence type="ECO:0000256" key="4">
    <source>
        <dbReference type="ARBA" id="ARBA00023038"/>
    </source>
</evidence>
<keyword evidence="8" id="KW-1185">Reference proteome</keyword>
<protein>
    <submittedName>
        <fullName evidence="7">Insulin gene enhancer protein isl-2a</fullName>
    </submittedName>
</protein>
<accession>A0AAV4Y8T1</accession>